<feature type="transmembrane region" description="Helical" evidence="1">
    <location>
        <begin position="98"/>
        <end position="116"/>
    </location>
</feature>
<feature type="transmembrane region" description="Helical" evidence="1">
    <location>
        <begin position="68"/>
        <end position="86"/>
    </location>
</feature>
<keyword evidence="1" id="KW-0812">Transmembrane</keyword>
<feature type="transmembrane region" description="Helical" evidence="1">
    <location>
        <begin position="44"/>
        <end position="62"/>
    </location>
</feature>
<sequence length="158" mass="18130">MDFFSDIIHSNIGWFHFITAIVSMLSGTIVLLNTKGTTFHKRIGYIYVVSMLLLNVSSFLIVNFGGFSLFHFFAIVSLVSVIGGMLPTIKKRNNWFPYHFYFMNWSVVGLYCAFWAEVGTRFVGNMKQFWWMVALATFVTAMIGSIIINKQAKKLNLR</sequence>
<proteinExistence type="predicted"/>
<feature type="transmembrane region" description="Helical" evidence="1">
    <location>
        <begin position="12"/>
        <end position="32"/>
    </location>
</feature>
<dbReference type="InterPro" id="IPR018750">
    <property type="entry name" value="DUF2306_membrane"/>
</dbReference>
<evidence type="ECO:0000313" key="3">
    <source>
        <dbReference type="Proteomes" id="UP001259492"/>
    </source>
</evidence>
<keyword evidence="1" id="KW-1133">Transmembrane helix</keyword>
<evidence type="ECO:0000256" key="1">
    <source>
        <dbReference type="SAM" id="Phobius"/>
    </source>
</evidence>
<comment type="caution">
    <text evidence="2">The sequence shown here is derived from an EMBL/GenBank/DDBJ whole genome shotgun (WGS) entry which is preliminary data.</text>
</comment>
<dbReference type="Pfam" id="PF10067">
    <property type="entry name" value="DUF2306"/>
    <property type="match status" value="1"/>
</dbReference>
<reference evidence="2 3" key="1">
    <citation type="submission" date="2023-09" db="EMBL/GenBank/DDBJ databases">
        <authorList>
            <person name="Rey-Velasco X."/>
        </authorList>
    </citation>
    <scope>NUCLEOTIDE SEQUENCE [LARGE SCALE GENOMIC DNA]</scope>
    <source>
        <strain evidence="2 3">W332</strain>
    </source>
</reference>
<dbReference type="Proteomes" id="UP001259492">
    <property type="component" value="Unassembled WGS sequence"/>
</dbReference>
<dbReference type="RefSeq" id="WP_311427921.1">
    <property type="nucleotide sequence ID" value="NZ_JAVRIA010000006.1"/>
</dbReference>
<dbReference type="EMBL" id="JAVRIA010000006">
    <property type="protein sequence ID" value="MDT0559155.1"/>
    <property type="molecule type" value="Genomic_DNA"/>
</dbReference>
<evidence type="ECO:0000313" key="2">
    <source>
        <dbReference type="EMBL" id="MDT0559155.1"/>
    </source>
</evidence>
<accession>A0ABU2YMY3</accession>
<keyword evidence="1" id="KW-0472">Membrane</keyword>
<protein>
    <submittedName>
        <fullName evidence="2">DUF2306 domain-containing protein</fullName>
    </submittedName>
</protein>
<feature type="transmembrane region" description="Helical" evidence="1">
    <location>
        <begin position="128"/>
        <end position="148"/>
    </location>
</feature>
<organism evidence="2 3">
    <name type="scientific">Microcosmobacter mediterraneus</name>
    <dbReference type="NCBI Taxonomy" id="3075607"/>
    <lineage>
        <taxon>Bacteria</taxon>
        <taxon>Pseudomonadati</taxon>
        <taxon>Bacteroidota</taxon>
        <taxon>Flavobacteriia</taxon>
        <taxon>Flavobacteriales</taxon>
        <taxon>Flavobacteriaceae</taxon>
        <taxon>Microcosmobacter</taxon>
    </lineage>
</organism>
<name>A0ABU2YMY3_9FLAO</name>
<keyword evidence="3" id="KW-1185">Reference proteome</keyword>
<gene>
    <name evidence="2" type="ORF">RM697_10870</name>
</gene>